<reference evidence="3" key="1">
    <citation type="submission" date="2022-05" db="EMBL/GenBank/DDBJ databases">
        <title>Sphingomonas sp. strain RP10 Genome sequencing and assembly.</title>
        <authorList>
            <person name="Kim I."/>
        </authorList>
    </citation>
    <scope>NUCLEOTIDE SEQUENCE</scope>
    <source>
        <strain evidence="3">RP10</strain>
    </source>
</reference>
<evidence type="ECO:0008006" key="5">
    <source>
        <dbReference type="Google" id="ProtNLM"/>
    </source>
</evidence>
<dbReference type="PROSITE" id="PS51257">
    <property type="entry name" value="PROKAR_LIPOPROTEIN"/>
    <property type="match status" value="1"/>
</dbReference>
<comment type="caution">
    <text evidence="3">The sequence shown here is derived from an EMBL/GenBank/DDBJ whole genome shotgun (WGS) entry which is preliminary data.</text>
</comment>
<dbReference type="Proteomes" id="UP001139486">
    <property type="component" value="Unassembled WGS sequence"/>
</dbReference>
<feature type="signal peptide" evidence="2">
    <location>
        <begin position="1"/>
        <end position="22"/>
    </location>
</feature>
<feature type="compositionally biased region" description="Polar residues" evidence="1">
    <location>
        <begin position="38"/>
        <end position="48"/>
    </location>
</feature>
<evidence type="ECO:0000313" key="4">
    <source>
        <dbReference type="Proteomes" id="UP001139486"/>
    </source>
</evidence>
<keyword evidence="2" id="KW-0732">Signal</keyword>
<feature type="compositionally biased region" description="Low complexity" evidence="1">
    <location>
        <begin position="19"/>
        <end position="32"/>
    </location>
</feature>
<proteinExistence type="predicted"/>
<gene>
    <name evidence="3" type="ORF">M9979_13080</name>
</gene>
<organism evidence="3 4">
    <name type="scientific">Sphingomonas liriopis</name>
    <dbReference type="NCBI Taxonomy" id="2949094"/>
    <lineage>
        <taxon>Bacteria</taxon>
        <taxon>Pseudomonadati</taxon>
        <taxon>Pseudomonadota</taxon>
        <taxon>Alphaproteobacteria</taxon>
        <taxon>Sphingomonadales</taxon>
        <taxon>Sphingomonadaceae</taxon>
        <taxon>Sphingomonas</taxon>
    </lineage>
</organism>
<dbReference type="AlphaFoldDB" id="A0A9X2KUB4"/>
<evidence type="ECO:0000256" key="2">
    <source>
        <dbReference type="SAM" id="SignalP"/>
    </source>
</evidence>
<evidence type="ECO:0000256" key="1">
    <source>
        <dbReference type="SAM" id="MobiDB-lite"/>
    </source>
</evidence>
<sequence length="178" mass="18322">MRLTVLAIAALSLAACSGGESANNESSGGSAAVEPTPGNLSIDPQNTVVPLDPPGNAAVQSPVPLPTASPVALTALPAGFEGRWGMVPNDCDPKRADNKGLLTIAGDRLSFYESRGTAGSIRQTQPTQVAFALPMSGEGQTWSEPTTLTLLDDGKTLVREAKGSPDRAGSFRYSRCPA</sequence>
<feature type="region of interest" description="Disordered" evidence="1">
    <location>
        <begin position="19"/>
        <end position="57"/>
    </location>
</feature>
<accession>A0A9X2KUB4</accession>
<dbReference type="RefSeq" id="WP_254289808.1">
    <property type="nucleotide sequence ID" value="NZ_JAMLDY010000016.1"/>
</dbReference>
<feature type="chain" id="PRO_5040739073" description="Lipoprotein" evidence="2">
    <location>
        <begin position="23"/>
        <end position="178"/>
    </location>
</feature>
<protein>
    <recommendedName>
        <fullName evidence="5">Lipoprotein</fullName>
    </recommendedName>
</protein>
<feature type="region of interest" description="Disordered" evidence="1">
    <location>
        <begin position="159"/>
        <end position="178"/>
    </location>
</feature>
<dbReference type="EMBL" id="JAMLDY010000016">
    <property type="protein sequence ID" value="MCP3735808.1"/>
    <property type="molecule type" value="Genomic_DNA"/>
</dbReference>
<keyword evidence="4" id="KW-1185">Reference proteome</keyword>
<name>A0A9X2KUB4_9SPHN</name>
<evidence type="ECO:0000313" key="3">
    <source>
        <dbReference type="EMBL" id="MCP3735808.1"/>
    </source>
</evidence>